<feature type="compositionally biased region" description="Low complexity" evidence="6">
    <location>
        <begin position="405"/>
        <end position="416"/>
    </location>
</feature>
<evidence type="ECO:0000256" key="4">
    <source>
        <dbReference type="ARBA" id="ARBA00022777"/>
    </source>
</evidence>
<proteinExistence type="predicted"/>
<dbReference type="EMBL" id="BLLF01004650">
    <property type="protein sequence ID" value="GFH30012.1"/>
    <property type="molecule type" value="Genomic_DNA"/>
</dbReference>
<keyword evidence="1" id="KW-0723">Serine/threonine-protein kinase</keyword>
<accession>A0A6A0ABR2</accession>
<reference evidence="8 9" key="1">
    <citation type="submission" date="2020-02" db="EMBL/GenBank/DDBJ databases">
        <title>Draft genome sequence of Haematococcus lacustris strain NIES-144.</title>
        <authorList>
            <person name="Morimoto D."/>
            <person name="Nakagawa S."/>
            <person name="Yoshida T."/>
            <person name="Sawayama S."/>
        </authorList>
    </citation>
    <scope>NUCLEOTIDE SEQUENCE [LARGE SCALE GENOMIC DNA]</scope>
    <source>
        <strain evidence="8 9">NIES-144</strain>
    </source>
</reference>
<feature type="region of interest" description="Disordered" evidence="6">
    <location>
        <begin position="405"/>
        <end position="430"/>
    </location>
</feature>
<sequence>MEPTHLPPKSVSAISIDNPPSSQLWPRQTGSETQIAAYKQPARRSVAKQISTLFKGLFKSKASGDGMETRALSALAPGEQRTGHWAGEPISVVPSGSSVKGTHASSTAALEIEVAAAMKRAASITGRQAAPSTLLVMAADVPRSMVRQSWNLRDYTILEKLYTGYASNVYKAVCKFSGETTLLVRHLALLRHACGHMKRPSLITPSMCMLHVMLLPGCALCRMEIFREVKLHSGLSHEHIIRLFGAFQQADQVVLVQEFADAGDLFSLLHKYGGKLPERNAVELVLHPFLLVLNYLHSNENILFTADMRLKLCDFGLAINMREERAVLNCPFKQKPDENKENSALHYSFHADTVRQHLPYQSKGQNQHGETAAAAALTALGQTPTLLRPQPSACGLALTLQGQKQVPPAAAPQRPAGGEDEGDGQHKSWWSPAVGCGSAIPVQARSDYTPAGPPTTHQQLTRPTHNILRWAVGVLSYELLVGLPPFSDNNRSTVEAKIRLQTPRFPSKMSELARNFISQALEKDPLERPSVHDMLHHKWIKTYRRSSSVRQLPGRHANSGGGSKAGSSISSQCIPEQDDPGSSATSPTTSPVVTWSPDPQPDSPSTPPTPPVSHHKAVTSTKSFTAGALPRGAHRPSSLATALAANHAA</sequence>
<dbReference type="InterPro" id="IPR030616">
    <property type="entry name" value="Aur-like"/>
</dbReference>
<feature type="compositionally biased region" description="Pro residues" evidence="6">
    <location>
        <begin position="598"/>
        <end position="611"/>
    </location>
</feature>
<feature type="domain" description="Protein kinase" evidence="7">
    <location>
        <begin position="155"/>
        <end position="540"/>
    </location>
</feature>
<keyword evidence="3" id="KW-0547">Nucleotide-binding</keyword>
<evidence type="ECO:0000256" key="2">
    <source>
        <dbReference type="ARBA" id="ARBA00022679"/>
    </source>
</evidence>
<feature type="compositionally biased region" description="Low complexity" evidence="6">
    <location>
        <begin position="580"/>
        <end position="597"/>
    </location>
</feature>
<dbReference type="GO" id="GO:0004674">
    <property type="term" value="F:protein serine/threonine kinase activity"/>
    <property type="evidence" value="ECO:0007669"/>
    <property type="project" value="UniProtKB-KW"/>
</dbReference>
<feature type="non-terminal residue" evidence="8">
    <location>
        <position position="1"/>
    </location>
</feature>
<keyword evidence="5" id="KW-0067">ATP-binding</keyword>
<dbReference type="Gene3D" id="1.10.510.10">
    <property type="entry name" value="Transferase(Phosphotransferase) domain 1"/>
    <property type="match status" value="2"/>
</dbReference>
<dbReference type="PROSITE" id="PS50011">
    <property type="entry name" value="PROTEIN_KINASE_DOM"/>
    <property type="match status" value="1"/>
</dbReference>
<feature type="non-terminal residue" evidence="8">
    <location>
        <position position="649"/>
    </location>
</feature>
<dbReference type="GO" id="GO:0005524">
    <property type="term" value="F:ATP binding"/>
    <property type="evidence" value="ECO:0007669"/>
    <property type="project" value="UniProtKB-KW"/>
</dbReference>
<organism evidence="8 9">
    <name type="scientific">Haematococcus lacustris</name>
    <name type="common">Green alga</name>
    <name type="synonym">Haematococcus pluvialis</name>
    <dbReference type="NCBI Taxonomy" id="44745"/>
    <lineage>
        <taxon>Eukaryota</taxon>
        <taxon>Viridiplantae</taxon>
        <taxon>Chlorophyta</taxon>
        <taxon>core chlorophytes</taxon>
        <taxon>Chlorophyceae</taxon>
        <taxon>CS clade</taxon>
        <taxon>Chlamydomonadales</taxon>
        <taxon>Haematococcaceae</taxon>
        <taxon>Haematococcus</taxon>
    </lineage>
</organism>
<dbReference type="AlphaFoldDB" id="A0A6A0ABR2"/>
<dbReference type="Proteomes" id="UP000485058">
    <property type="component" value="Unassembled WGS sequence"/>
</dbReference>
<gene>
    <name evidence="8" type="ORF">HaLaN_28780</name>
</gene>
<feature type="compositionally biased region" description="Polar residues" evidence="6">
    <location>
        <begin position="12"/>
        <end position="28"/>
    </location>
</feature>
<evidence type="ECO:0000256" key="5">
    <source>
        <dbReference type="ARBA" id="ARBA00022840"/>
    </source>
</evidence>
<keyword evidence="2" id="KW-0808">Transferase</keyword>
<dbReference type="InterPro" id="IPR000719">
    <property type="entry name" value="Prot_kinase_dom"/>
</dbReference>
<evidence type="ECO:0000256" key="3">
    <source>
        <dbReference type="ARBA" id="ARBA00022741"/>
    </source>
</evidence>
<dbReference type="SUPFAM" id="SSF56112">
    <property type="entry name" value="Protein kinase-like (PK-like)"/>
    <property type="match status" value="1"/>
</dbReference>
<dbReference type="InterPro" id="IPR011009">
    <property type="entry name" value="Kinase-like_dom_sf"/>
</dbReference>
<comment type="caution">
    <text evidence="8">The sequence shown here is derived from an EMBL/GenBank/DDBJ whole genome shotgun (WGS) entry which is preliminary data.</text>
</comment>
<evidence type="ECO:0000256" key="6">
    <source>
        <dbReference type="SAM" id="MobiDB-lite"/>
    </source>
</evidence>
<feature type="compositionally biased region" description="Low complexity" evidence="6">
    <location>
        <begin position="640"/>
        <end position="649"/>
    </location>
</feature>
<keyword evidence="9" id="KW-1185">Reference proteome</keyword>
<feature type="region of interest" description="Disordered" evidence="6">
    <location>
        <begin position="1"/>
        <end position="28"/>
    </location>
</feature>
<dbReference type="Pfam" id="PF00069">
    <property type="entry name" value="Pkinase"/>
    <property type="match status" value="2"/>
</dbReference>
<evidence type="ECO:0000313" key="9">
    <source>
        <dbReference type="Proteomes" id="UP000485058"/>
    </source>
</evidence>
<feature type="region of interest" description="Disordered" evidence="6">
    <location>
        <begin position="545"/>
        <end position="649"/>
    </location>
</feature>
<name>A0A6A0ABR2_HAELA</name>
<protein>
    <submittedName>
        <fullName evidence="8">Protein kinase domain-containing protein</fullName>
    </submittedName>
</protein>
<evidence type="ECO:0000259" key="7">
    <source>
        <dbReference type="PROSITE" id="PS50011"/>
    </source>
</evidence>
<keyword evidence="4 8" id="KW-0418">Kinase</keyword>
<evidence type="ECO:0000256" key="1">
    <source>
        <dbReference type="ARBA" id="ARBA00022527"/>
    </source>
</evidence>
<dbReference type="PANTHER" id="PTHR24350">
    <property type="entry name" value="SERINE/THREONINE-PROTEIN KINASE IAL-RELATED"/>
    <property type="match status" value="1"/>
</dbReference>
<evidence type="ECO:0000313" key="8">
    <source>
        <dbReference type="EMBL" id="GFH30012.1"/>
    </source>
</evidence>